<protein>
    <submittedName>
        <fullName evidence="4">Single-stranded DNA-binding protein</fullName>
    </submittedName>
</protein>
<feature type="compositionally biased region" description="Polar residues" evidence="3">
    <location>
        <begin position="95"/>
        <end position="108"/>
    </location>
</feature>
<dbReference type="AlphaFoldDB" id="A0A9D9GUV7"/>
<feature type="compositionally biased region" description="Basic and acidic residues" evidence="3">
    <location>
        <begin position="109"/>
        <end position="118"/>
    </location>
</feature>
<gene>
    <name evidence="4" type="ORF">IAC58_05315</name>
</gene>
<comment type="caution">
    <text evidence="4">The sequence shown here is derived from an EMBL/GenBank/DDBJ whole genome shotgun (WGS) entry which is preliminary data.</text>
</comment>
<dbReference type="Proteomes" id="UP000823613">
    <property type="component" value="Unassembled WGS sequence"/>
</dbReference>
<dbReference type="Gene3D" id="2.40.50.140">
    <property type="entry name" value="Nucleic acid-binding proteins"/>
    <property type="match status" value="1"/>
</dbReference>
<reference evidence="4" key="2">
    <citation type="journal article" date="2021" name="PeerJ">
        <title>Extensive microbial diversity within the chicken gut microbiome revealed by metagenomics and culture.</title>
        <authorList>
            <person name="Gilroy R."/>
            <person name="Ravi A."/>
            <person name="Getino M."/>
            <person name="Pursley I."/>
            <person name="Horton D.L."/>
            <person name="Alikhan N.F."/>
            <person name="Baker D."/>
            <person name="Gharbi K."/>
            <person name="Hall N."/>
            <person name="Watson M."/>
            <person name="Adriaenssens E.M."/>
            <person name="Foster-Nyarko E."/>
            <person name="Jarju S."/>
            <person name="Secka A."/>
            <person name="Antonio M."/>
            <person name="Oren A."/>
            <person name="Chaudhuri R.R."/>
            <person name="La Ragione R."/>
            <person name="Hildebrand F."/>
            <person name="Pallen M.J."/>
        </authorList>
    </citation>
    <scope>NUCLEOTIDE SEQUENCE</scope>
    <source>
        <strain evidence="4">11159</strain>
    </source>
</reference>
<evidence type="ECO:0000313" key="5">
    <source>
        <dbReference type="Proteomes" id="UP000823613"/>
    </source>
</evidence>
<sequence length="130" mass="15330">MDYFLLTGKITSKVELKSTDKKGKKIEYAYFTVLTDSRYKDKRGYYQRIWSWYNDARDLYQKNLKEGDHVRIEGYHSQNKQKETVFNATSVHLVSRPGTAQSENVEVQTNEKSEKNSEDENPLESEELTY</sequence>
<dbReference type="InterPro" id="IPR012340">
    <property type="entry name" value="NA-bd_OB-fold"/>
</dbReference>
<dbReference type="Pfam" id="PF00436">
    <property type="entry name" value="SSB"/>
    <property type="match status" value="1"/>
</dbReference>
<evidence type="ECO:0000256" key="2">
    <source>
        <dbReference type="PROSITE-ProRule" id="PRU00252"/>
    </source>
</evidence>
<evidence type="ECO:0000256" key="1">
    <source>
        <dbReference type="ARBA" id="ARBA00023125"/>
    </source>
</evidence>
<name>A0A9D9GUV7_9BACL</name>
<evidence type="ECO:0000313" key="4">
    <source>
        <dbReference type="EMBL" id="MBO8427940.1"/>
    </source>
</evidence>
<dbReference type="InterPro" id="IPR000424">
    <property type="entry name" value="Primosome_PriB/ssb"/>
</dbReference>
<dbReference type="EMBL" id="JADIMY010000108">
    <property type="protein sequence ID" value="MBO8427940.1"/>
    <property type="molecule type" value="Genomic_DNA"/>
</dbReference>
<feature type="region of interest" description="Disordered" evidence="3">
    <location>
        <begin position="95"/>
        <end position="130"/>
    </location>
</feature>
<keyword evidence="1 2" id="KW-0238">DNA-binding</keyword>
<dbReference type="GO" id="GO:0003697">
    <property type="term" value="F:single-stranded DNA binding"/>
    <property type="evidence" value="ECO:0007669"/>
    <property type="project" value="InterPro"/>
</dbReference>
<proteinExistence type="predicted"/>
<reference evidence="4" key="1">
    <citation type="submission" date="2020-10" db="EMBL/GenBank/DDBJ databases">
        <authorList>
            <person name="Gilroy R."/>
        </authorList>
    </citation>
    <scope>NUCLEOTIDE SEQUENCE</scope>
    <source>
        <strain evidence="4">11159</strain>
    </source>
</reference>
<evidence type="ECO:0000256" key="3">
    <source>
        <dbReference type="SAM" id="MobiDB-lite"/>
    </source>
</evidence>
<dbReference type="SUPFAM" id="SSF50249">
    <property type="entry name" value="Nucleic acid-binding proteins"/>
    <property type="match status" value="1"/>
</dbReference>
<dbReference type="PROSITE" id="PS50935">
    <property type="entry name" value="SSB"/>
    <property type="match status" value="1"/>
</dbReference>
<accession>A0A9D9GUV7</accession>
<organism evidence="4 5">
    <name type="scientific">Candidatus Onthovivens merdipullorum</name>
    <dbReference type="NCBI Taxonomy" id="2840889"/>
    <lineage>
        <taxon>Bacteria</taxon>
        <taxon>Bacillati</taxon>
        <taxon>Bacillota</taxon>
        <taxon>Bacilli</taxon>
        <taxon>Bacillales</taxon>
        <taxon>Candidatus Onthovivens</taxon>
    </lineage>
</organism>
<feature type="compositionally biased region" description="Acidic residues" evidence="3">
    <location>
        <begin position="119"/>
        <end position="130"/>
    </location>
</feature>